<dbReference type="InterPro" id="IPR003342">
    <property type="entry name" value="ArnT-like_N"/>
</dbReference>
<feature type="transmembrane region" description="Helical" evidence="10">
    <location>
        <begin position="101"/>
        <end position="121"/>
    </location>
</feature>
<keyword evidence="5 10" id="KW-0808">Transferase</keyword>
<proteinExistence type="inferred from homology"/>
<comment type="pathway">
    <text evidence="2 10">Protein modification; protein glycosylation.</text>
</comment>
<dbReference type="UniPathway" id="UPA00378"/>
<feature type="transmembrane region" description="Helical" evidence="10">
    <location>
        <begin position="390"/>
        <end position="412"/>
    </location>
</feature>
<reference evidence="13 14" key="1">
    <citation type="journal article" date="2018" name="Nat. Biotechnol.">
        <title>A standardized bacterial taxonomy based on genome phylogeny substantially revises the tree of life.</title>
        <authorList>
            <person name="Parks D.H."/>
            <person name="Chuvochina M."/>
            <person name="Waite D.W."/>
            <person name="Rinke C."/>
            <person name="Skarshewski A."/>
            <person name="Chaumeil P.A."/>
            <person name="Hugenholtz P."/>
        </authorList>
    </citation>
    <scope>NUCLEOTIDE SEQUENCE [LARGE SCALE GENOMIC DNA]</scope>
    <source>
        <strain evidence="13">UBA11247</strain>
    </source>
</reference>
<gene>
    <name evidence="13" type="ORF">DIW82_04770</name>
</gene>
<dbReference type="RefSeq" id="WP_273051335.1">
    <property type="nucleotide sequence ID" value="NZ_DAITTW010000076.1"/>
</dbReference>
<keyword evidence="10" id="KW-1003">Cell membrane</keyword>
<dbReference type="AlphaFoldDB" id="A0A3D4SXU9"/>
<keyword evidence="8 10" id="KW-0472">Membrane</keyword>
<evidence type="ECO:0000259" key="11">
    <source>
        <dbReference type="Pfam" id="PF02366"/>
    </source>
</evidence>
<sequence>MNETTAAPARHRPTRWWTILTALAVLGLASRLIGLSHPTDSGTPVFDEKHYVPQSWQVLRGGWFAGVGGIEDNPAYGLVVHPPLGKHIEAIGLAVFGDTPFGWRIMSALCAVGVILLCAAVTRRLMLAARDGATAGAGAAGAPADAAAVAAADWAGLAAGVLALCDGILFVTGRSGMLDHFQVFFVVLTVYLLLRDHAQMEARFRRVAAEGRMADSSAGPRLGYRWWRFAAGVTLGCAVAVKWSGLYYIAFFGVAVVGIDWWRRHRFGVRQPLRGTLGRDCVPAVASLVIVPAMVYILSWRTWFSSETSVFRHEAEAGNERIAGWGLDFLPDSWLNFLYYHLSVLDFHEELTNSNGHHHPWESKPWDWIASTRGLLYYSQTSDTTGDKEVVLLTGTPVIWFLAAPVLLWGLWRLAVRRDVRWAVPVVGYLAGFLPWLLNVDRQMYLFYAANLAPFIVIGLGLLLGRIATWSLRRPDAAAGAGRLTAFWLRRTGYALGGIYLVLVVAVFLFFLPIFTGMPLTHTEWQLRMWLPGWT</sequence>
<dbReference type="EMBL" id="DQID01000133">
    <property type="protein sequence ID" value="HCT14113.1"/>
    <property type="molecule type" value="Genomic_DNA"/>
</dbReference>
<feature type="transmembrane region" description="Helical" evidence="10">
    <location>
        <begin position="493"/>
        <end position="515"/>
    </location>
</feature>
<dbReference type="Pfam" id="PF16192">
    <property type="entry name" value="PMT_4TMC"/>
    <property type="match status" value="1"/>
</dbReference>
<feature type="transmembrane region" description="Helical" evidence="10">
    <location>
        <begin position="419"/>
        <end position="438"/>
    </location>
</feature>
<evidence type="ECO:0000256" key="10">
    <source>
        <dbReference type="RuleBase" id="RU367007"/>
    </source>
</evidence>
<evidence type="ECO:0000256" key="9">
    <source>
        <dbReference type="ARBA" id="ARBA00093617"/>
    </source>
</evidence>
<evidence type="ECO:0000259" key="12">
    <source>
        <dbReference type="Pfam" id="PF16192"/>
    </source>
</evidence>
<evidence type="ECO:0000256" key="5">
    <source>
        <dbReference type="ARBA" id="ARBA00022679"/>
    </source>
</evidence>
<dbReference type="GO" id="GO:0012505">
    <property type="term" value="C:endomembrane system"/>
    <property type="evidence" value="ECO:0007669"/>
    <property type="project" value="UniProtKB-SubCell"/>
</dbReference>
<keyword evidence="4 10" id="KW-0328">Glycosyltransferase</keyword>
<evidence type="ECO:0000256" key="4">
    <source>
        <dbReference type="ARBA" id="ARBA00022676"/>
    </source>
</evidence>
<evidence type="ECO:0000256" key="6">
    <source>
        <dbReference type="ARBA" id="ARBA00022692"/>
    </source>
</evidence>
<dbReference type="STRING" id="863239.GCA_000213935_02185"/>
<evidence type="ECO:0000256" key="3">
    <source>
        <dbReference type="ARBA" id="ARBA00007222"/>
    </source>
</evidence>
<feature type="domain" description="ArnT-like N-terminal" evidence="11">
    <location>
        <begin position="153"/>
        <end position="297"/>
    </location>
</feature>
<dbReference type="PANTHER" id="PTHR10050:SF46">
    <property type="entry name" value="PROTEIN O-MANNOSYL-TRANSFERASE 2"/>
    <property type="match status" value="1"/>
</dbReference>
<comment type="caution">
    <text evidence="13">The sequence shown here is derived from an EMBL/GenBank/DDBJ whole genome shotgun (WGS) entry which is preliminary data.</text>
</comment>
<accession>A0A3D4SXU9</accession>
<feature type="transmembrane region" description="Helical" evidence="10">
    <location>
        <begin position="444"/>
        <end position="464"/>
    </location>
</feature>
<feature type="transmembrane region" description="Helical" evidence="10">
    <location>
        <begin position="154"/>
        <end position="171"/>
    </location>
</feature>
<feature type="transmembrane region" description="Helical" evidence="10">
    <location>
        <begin position="16"/>
        <end position="34"/>
    </location>
</feature>
<dbReference type="EC" id="2.4.1.-" evidence="10"/>
<feature type="domain" description="Protein O-mannosyl-transferase C-terminal four TM" evidence="12">
    <location>
        <begin position="334"/>
        <end position="534"/>
    </location>
</feature>
<dbReference type="Pfam" id="PF02366">
    <property type="entry name" value="PMT"/>
    <property type="match status" value="1"/>
</dbReference>
<feature type="transmembrane region" description="Helical" evidence="10">
    <location>
        <begin position="247"/>
        <end position="263"/>
    </location>
</feature>
<evidence type="ECO:0000256" key="8">
    <source>
        <dbReference type="ARBA" id="ARBA00023136"/>
    </source>
</evidence>
<dbReference type="Proteomes" id="UP000261739">
    <property type="component" value="Unassembled WGS sequence"/>
</dbReference>
<name>A0A3D4SXU9_9CORY</name>
<keyword evidence="7 10" id="KW-1133">Transmembrane helix</keyword>
<evidence type="ECO:0000256" key="7">
    <source>
        <dbReference type="ARBA" id="ARBA00022989"/>
    </source>
</evidence>
<organism evidence="13 14">
    <name type="scientific">Corynebacterium nuruki</name>
    <dbReference type="NCBI Taxonomy" id="1032851"/>
    <lineage>
        <taxon>Bacteria</taxon>
        <taxon>Bacillati</taxon>
        <taxon>Actinomycetota</taxon>
        <taxon>Actinomycetes</taxon>
        <taxon>Mycobacteriales</taxon>
        <taxon>Corynebacteriaceae</taxon>
        <taxon>Corynebacterium</taxon>
    </lineage>
</organism>
<evidence type="ECO:0000256" key="2">
    <source>
        <dbReference type="ARBA" id="ARBA00004922"/>
    </source>
</evidence>
<evidence type="ECO:0000256" key="1">
    <source>
        <dbReference type="ARBA" id="ARBA00004127"/>
    </source>
</evidence>
<feature type="transmembrane region" description="Helical" evidence="10">
    <location>
        <begin position="284"/>
        <end position="303"/>
    </location>
</feature>
<dbReference type="InterPro" id="IPR032421">
    <property type="entry name" value="PMT_4TMC"/>
</dbReference>
<evidence type="ECO:0000313" key="14">
    <source>
        <dbReference type="Proteomes" id="UP000261739"/>
    </source>
</evidence>
<evidence type="ECO:0000313" key="13">
    <source>
        <dbReference type="EMBL" id="HCT14113.1"/>
    </source>
</evidence>
<protein>
    <recommendedName>
        <fullName evidence="9 10">Polyprenol-phosphate-mannose--protein mannosyltransferase</fullName>
        <ecNumber evidence="10">2.4.1.-</ecNumber>
    </recommendedName>
</protein>
<feature type="transmembrane region" description="Helical" evidence="10">
    <location>
        <begin position="177"/>
        <end position="194"/>
    </location>
</feature>
<comment type="similarity">
    <text evidence="3 10">Belongs to the glycosyltransferase 39 family.</text>
</comment>
<dbReference type="InterPro" id="IPR027005">
    <property type="entry name" value="PMT-like"/>
</dbReference>
<dbReference type="PANTHER" id="PTHR10050">
    <property type="entry name" value="DOLICHYL-PHOSPHATE-MANNOSE--PROTEIN MANNOSYLTRANSFERASE"/>
    <property type="match status" value="1"/>
</dbReference>
<dbReference type="GO" id="GO:0004169">
    <property type="term" value="F:dolichyl-phosphate-mannose-protein mannosyltransferase activity"/>
    <property type="evidence" value="ECO:0007669"/>
    <property type="project" value="UniProtKB-UniRule"/>
</dbReference>
<dbReference type="GO" id="GO:0005886">
    <property type="term" value="C:plasma membrane"/>
    <property type="evidence" value="ECO:0007669"/>
    <property type="project" value="UniProtKB-SubCell"/>
</dbReference>
<comment type="function">
    <text evidence="10">Protein O-mannosyltransferase that catalyzes the transfer of a single mannose residue from a polyprenol phospho-mannosyl lipidic donor to the hydroxyl group of selected serine and threonine residues in acceptor proteins.</text>
</comment>
<keyword evidence="6 10" id="KW-0812">Transmembrane</keyword>
<comment type="subcellular location">
    <subcellularLocation>
        <location evidence="10">Cell membrane</location>
    </subcellularLocation>
    <subcellularLocation>
        <location evidence="1">Endomembrane system</location>
        <topology evidence="1">Multi-pass membrane protein</topology>
    </subcellularLocation>
</comment>